<keyword evidence="1" id="KW-0812">Transmembrane</keyword>
<accession>A0AAU7PVJ8</accession>
<reference evidence="2" key="1">
    <citation type="submission" date="2024-06" db="EMBL/GenBank/DDBJ databases">
        <title>Lacrimispora cavernae sp. nov., a novel anaerobe isolated from bat guano pile inside a cave.</title>
        <authorList>
            <person name="Miller S.L."/>
            <person name="Lu N."/>
            <person name="King J."/>
            <person name="Sankaranarayanan K."/>
            <person name="Lawson P.A."/>
        </authorList>
    </citation>
    <scope>NUCLEOTIDE SEQUENCE</scope>
    <source>
        <strain evidence="2">BS-2</strain>
    </source>
</reference>
<gene>
    <name evidence="2" type="ORF">ABFV83_10105</name>
</gene>
<proteinExistence type="predicted"/>
<keyword evidence="1" id="KW-0472">Membrane</keyword>
<dbReference type="EMBL" id="CP157940">
    <property type="protein sequence ID" value="XBS56278.1"/>
    <property type="molecule type" value="Genomic_DNA"/>
</dbReference>
<protein>
    <submittedName>
        <fullName evidence="2">Uncharacterized protein</fullName>
    </submittedName>
</protein>
<evidence type="ECO:0000256" key="1">
    <source>
        <dbReference type="SAM" id="Phobius"/>
    </source>
</evidence>
<evidence type="ECO:0000313" key="2">
    <source>
        <dbReference type="EMBL" id="XBS56278.1"/>
    </source>
</evidence>
<keyword evidence="1" id="KW-1133">Transmembrane helix</keyword>
<organism evidence="2">
    <name type="scientific">Lacrimispora sp. BS-2</name>
    <dbReference type="NCBI Taxonomy" id="3151850"/>
    <lineage>
        <taxon>Bacteria</taxon>
        <taxon>Bacillati</taxon>
        <taxon>Bacillota</taxon>
        <taxon>Clostridia</taxon>
        <taxon>Lachnospirales</taxon>
        <taxon>Lachnospiraceae</taxon>
        <taxon>Lacrimispora</taxon>
    </lineage>
</organism>
<name>A0AAU7PVJ8_9FIRM</name>
<dbReference type="RefSeq" id="WP_349948907.1">
    <property type="nucleotide sequence ID" value="NZ_CP157940.1"/>
</dbReference>
<dbReference type="AlphaFoldDB" id="A0AAU7PVJ8"/>
<feature type="transmembrane region" description="Helical" evidence="1">
    <location>
        <begin position="20"/>
        <end position="48"/>
    </location>
</feature>
<sequence length="56" mass="5688">MLLAGGTLNFAQILGFGAKALPLIIINMCLSFTVVSGILSILTAANILSGMPSPIV</sequence>